<dbReference type="OrthoDB" id="6399689at2"/>
<sequence>MKKETSSKYKYTKQILKLAHQDGMSYADIAVKAGISANSKNQVNKWITGKSLATQRQMQFFINAYSSALKRKMEHLFYSNINRIEITEKLLTTIKHLQIDAEINIPSDISDKNSSLKKCNLAILTTEQKDYLLNGILPNELSRRISDSIIQAIKSNEISRSSSGLQFRPNFFKLNGEVVFKHTIYLRETISHNKTPKIAHKRLLLLQADNLFHLIYQDRIEGFKNQPICSSNEDSMWDSSATTFIELNYVLQLIDQFTTTLLIEEYRRYLGDSITIPFIARQALLKQGFPIPDVIDLSAKSEIIKEPQKG</sequence>
<evidence type="ECO:0000313" key="2">
    <source>
        <dbReference type="Proteomes" id="UP000000639"/>
    </source>
</evidence>
<dbReference type="AlphaFoldDB" id="A1SZ83"/>
<accession>A1SZ83</accession>
<protein>
    <submittedName>
        <fullName evidence="1">Uncharacterized protein</fullName>
    </submittedName>
</protein>
<keyword evidence="2" id="KW-1185">Reference proteome</keyword>
<organism evidence="1 2">
    <name type="scientific">Psychromonas ingrahamii (strain DSM 17664 / CCUG 51855 / 37)</name>
    <dbReference type="NCBI Taxonomy" id="357804"/>
    <lineage>
        <taxon>Bacteria</taxon>
        <taxon>Pseudomonadati</taxon>
        <taxon>Pseudomonadota</taxon>
        <taxon>Gammaproteobacteria</taxon>
        <taxon>Alteromonadales</taxon>
        <taxon>Psychromonadaceae</taxon>
        <taxon>Psychromonas</taxon>
    </lineage>
</organism>
<dbReference type="HOGENOM" id="CLU_896796_0_0_6"/>
<dbReference type="KEGG" id="pin:Ping_3101"/>
<gene>
    <name evidence="1" type="ordered locus">Ping_3101</name>
</gene>
<dbReference type="EMBL" id="CP000510">
    <property type="protein sequence ID" value="ABM04798.1"/>
    <property type="molecule type" value="Genomic_DNA"/>
</dbReference>
<dbReference type="eggNOG" id="ENOG5033K8C">
    <property type="taxonomic scope" value="Bacteria"/>
</dbReference>
<evidence type="ECO:0000313" key="1">
    <source>
        <dbReference type="EMBL" id="ABM04798.1"/>
    </source>
</evidence>
<dbReference type="RefSeq" id="WP_011771352.1">
    <property type="nucleotide sequence ID" value="NC_008709.1"/>
</dbReference>
<name>A1SZ83_PSYIN</name>
<reference evidence="1 2" key="1">
    <citation type="submission" date="2007-01" db="EMBL/GenBank/DDBJ databases">
        <title>Complete sequence of Psychromonas ingrahamii 37.</title>
        <authorList>
            <consortium name="US DOE Joint Genome Institute"/>
            <person name="Copeland A."/>
            <person name="Lucas S."/>
            <person name="Lapidus A."/>
            <person name="Barry K."/>
            <person name="Detter J.C."/>
            <person name="Glavina del Rio T."/>
            <person name="Hammon N."/>
            <person name="Israni S."/>
            <person name="Dalin E."/>
            <person name="Tice H."/>
            <person name="Pitluck S."/>
            <person name="Thompson L.S."/>
            <person name="Brettin T."/>
            <person name="Bruce D."/>
            <person name="Han C."/>
            <person name="Tapia R."/>
            <person name="Schmutz J."/>
            <person name="Larimer F."/>
            <person name="Land M."/>
            <person name="Hauser L."/>
            <person name="Kyrpides N."/>
            <person name="Ivanova N."/>
            <person name="Staley J."/>
            <person name="Richardson P."/>
        </authorList>
    </citation>
    <scope>NUCLEOTIDE SEQUENCE [LARGE SCALE GENOMIC DNA]</scope>
    <source>
        <strain evidence="1 2">37</strain>
    </source>
</reference>
<dbReference type="Proteomes" id="UP000000639">
    <property type="component" value="Chromosome"/>
</dbReference>
<proteinExistence type="predicted"/>